<dbReference type="InterPro" id="IPR053154">
    <property type="entry name" value="c-di-AMP_regulator"/>
</dbReference>
<dbReference type="EMBL" id="VSSQ01023719">
    <property type="protein sequence ID" value="MPM70826.1"/>
    <property type="molecule type" value="Genomic_DNA"/>
</dbReference>
<protein>
    <recommendedName>
        <fullName evidence="2">CdaA regulatory protein CdaR</fullName>
    </recommendedName>
</protein>
<reference evidence="1" key="1">
    <citation type="submission" date="2019-08" db="EMBL/GenBank/DDBJ databases">
        <authorList>
            <person name="Kucharzyk K."/>
            <person name="Murdoch R.W."/>
            <person name="Higgins S."/>
            <person name="Loffler F."/>
        </authorList>
    </citation>
    <scope>NUCLEOTIDE SEQUENCE</scope>
</reference>
<organism evidence="1">
    <name type="scientific">bioreactor metagenome</name>
    <dbReference type="NCBI Taxonomy" id="1076179"/>
    <lineage>
        <taxon>unclassified sequences</taxon>
        <taxon>metagenomes</taxon>
        <taxon>ecological metagenomes</taxon>
    </lineage>
</organism>
<dbReference type="InterPro" id="IPR012505">
    <property type="entry name" value="YbbR"/>
</dbReference>
<evidence type="ECO:0000313" key="1">
    <source>
        <dbReference type="EMBL" id="MPM70826.1"/>
    </source>
</evidence>
<accession>A0A645BZ51</accession>
<evidence type="ECO:0008006" key="2">
    <source>
        <dbReference type="Google" id="ProtNLM"/>
    </source>
</evidence>
<name>A0A645BZ51_9ZZZZ</name>
<dbReference type="Pfam" id="PF07949">
    <property type="entry name" value="YbbR"/>
    <property type="match status" value="1"/>
</dbReference>
<dbReference type="PANTHER" id="PTHR37804">
    <property type="entry name" value="CDAA REGULATORY PROTEIN CDAR"/>
    <property type="match status" value="1"/>
</dbReference>
<comment type="caution">
    <text evidence="1">The sequence shown here is derived from an EMBL/GenBank/DDBJ whole genome shotgun (WGS) entry which is preliminary data.</text>
</comment>
<sequence>MEIGELYRRNVDIRCTLTGTVAEGYIAGELRLEPETLELRGPRTEVDAVAYAKVTLAVDNAAETVSRALDYELYNEAGELIEDTSNLRATSDQIQVTLPVNVEKELPLRVNFIETAGARVQNLDYSITPASITVSGAAELLKDVEYITLDDFDLAEFVGPSTYRYTINVPAGCENLSGAARATMTVRFKDMASADFNAVNFTCENVPEGKTVTVLTTELPVSLRGTAADVASVTAEDITVTADLTDILAAGGSYTVPAKVSVGNGADVGVVGEYQLKITISEDTGQTETPEPTVP</sequence>
<dbReference type="Gene3D" id="2.170.120.40">
    <property type="entry name" value="YbbR-like domain"/>
    <property type="match status" value="2"/>
</dbReference>
<proteinExistence type="predicted"/>
<dbReference type="PANTHER" id="PTHR37804:SF1">
    <property type="entry name" value="CDAA REGULATORY PROTEIN CDAR"/>
    <property type="match status" value="1"/>
</dbReference>
<dbReference type="Gene3D" id="2.170.120.30">
    <property type="match status" value="1"/>
</dbReference>
<gene>
    <name evidence="1" type="ORF">SDC9_117787</name>
</gene>
<dbReference type="AlphaFoldDB" id="A0A645BZ51"/>